<name>A0ABT0BDY1_9SPHN</name>
<dbReference type="NCBIfam" id="TIGR01400">
    <property type="entry name" value="fliR"/>
    <property type="match status" value="1"/>
</dbReference>
<proteinExistence type="inferred from homology"/>
<evidence type="ECO:0000313" key="11">
    <source>
        <dbReference type="EMBL" id="MCJ2183251.1"/>
    </source>
</evidence>
<dbReference type="Pfam" id="PF01311">
    <property type="entry name" value="Bac_export_1"/>
    <property type="match status" value="1"/>
</dbReference>
<keyword evidence="11" id="KW-0966">Cell projection</keyword>
<gene>
    <name evidence="11" type="primary">fliR</name>
    <name evidence="11" type="ORF">MTR62_11185</name>
</gene>
<dbReference type="PRINTS" id="PR00953">
    <property type="entry name" value="TYPE3IMRPROT"/>
</dbReference>
<keyword evidence="12" id="KW-1185">Reference proteome</keyword>
<evidence type="ECO:0000256" key="6">
    <source>
        <dbReference type="ARBA" id="ARBA00022989"/>
    </source>
</evidence>
<feature type="transmembrane region" description="Helical" evidence="10">
    <location>
        <begin position="15"/>
        <end position="37"/>
    </location>
</feature>
<dbReference type="InterPro" id="IPR006303">
    <property type="entry name" value="FliR"/>
</dbReference>
<keyword evidence="7 10" id="KW-0472">Membrane</keyword>
<feature type="transmembrane region" description="Helical" evidence="10">
    <location>
        <begin position="216"/>
        <end position="239"/>
    </location>
</feature>
<dbReference type="PANTHER" id="PTHR30065">
    <property type="entry name" value="FLAGELLAR BIOSYNTHETIC PROTEIN FLIR"/>
    <property type="match status" value="1"/>
</dbReference>
<evidence type="ECO:0000256" key="10">
    <source>
        <dbReference type="RuleBase" id="RU362071"/>
    </source>
</evidence>
<evidence type="ECO:0000256" key="5">
    <source>
        <dbReference type="ARBA" id="ARBA00022692"/>
    </source>
</evidence>
<evidence type="ECO:0000256" key="2">
    <source>
        <dbReference type="ARBA" id="ARBA00009772"/>
    </source>
</evidence>
<feature type="transmembrane region" description="Helical" evidence="10">
    <location>
        <begin position="172"/>
        <end position="204"/>
    </location>
</feature>
<evidence type="ECO:0000256" key="4">
    <source>
        <dbReference type="ARBA" id="ARBA00022475"/>
    </source>
</evidence>
<protein>
    <recommendedName>
        <fullName evidence="3 9">Flagellar biosynthetic protein FliR</fullName>
    </recommendedName>
</protein>
<reference evidence="11" key="1">
    <citation type="submission" date="2022-03" db="EMBL/GenBank/DDBJ databases">
        <title>Identification of a novel bacterium isolated from mangrove sediments.</title>
        <authorList>
            <person name="Pan X."/>
        </authorList>
    </citation>
    <scope>NUCLEOTIDE SEQUENCE</scope>
    <source>
        <strain evidence="11">B1949</strain>
    </source>
</reference>
<evidence type="ECO:0000256" key="8">
    <source>
        <dbReference type="ARBA" id="ARBA00023143"/>
    </source>
</evidence>
<evidence type="ECO:0000256" key="7">
    <source>
        <dbReference type="ARBA" id="ARBA00023136"/>
    </source>
</evidence>
<dbReference type="EMBL" id="JALHLF010000039">
    <property type="protein sequence ID" value="MCJ2183251.1"/>
    <property type="molecule type" value="Genomic_DNA"/>
</dbReference>
<comment type="function">
    <text evidence="1 10">Role in flagellar biosynthesis.</text>
</comment>
<keyword evidence="6 10" id="KW-1133">Transmembrane helix</keyword>
<comment type="caution">
    <text evidence="11">The sequence shown here is derived from an EMBL/GenBank/DDBJ whole genome shotgun (WGS) entry which is preliminary data.</text>
</comment>
<dbReference type="InterPro" id="IPR002010">
    <property type="entry name" value="T3SS_IM_R"/>
</dbReference>
<keyword evidence="4 10" id="KW-1003">Cell membrane</keyword>
<feature type="transmembrane region" description="Helical" evidence="10">
    <location>
        <begin position="44"/>
        <end position="62"/>
    </location>
</feature>
<evidence type="ECO:0000256" key="1">
    <source>
        <dbReference type="ARBA" id="ARBA00002578"/>
    </source>
</evidence>
<comment type="similarity">
    <text evidence="2 10">Belongs to the FliR/MopE/SpaR family.</text>
</comment>
<keyword evidence="8 10" id="KW-0975">Bacterial flagellum</keyword>
<keyword evidence="11" id="KW-0282">Flagellum</keyword>
<keyword evidence="5 10" id="KW-0812">Transmembrane</keyword>
<feature type="transmembrane region" description="Helical" evidence="10">
    <location>
        <begin position="131"/>
        <end position="152"/>
    </location>
</feature>
<feature type="transmembrane region" description="Helical" evidence="10">
    <location>
        <begin position="68"/>
        <end position="101"/>
    </location>
</feature>
<dbReference type="Proteomes" id="UP001162881">
    <property type="component" value="Unassembled WGS sequence"/>
</dbReference>
<organism evidence="11 12">
    <name type="scientific">Novosphingobium organovorum</name>
    <dbReference type="NCBI Taxonomy" id="2930092"/>
    <lineage>
        <taxon>Bacteria</taxon>
        <taxon>Pseudomonadati</taxon>
        <taxon>Pseudomonadota</taxon>
        <taxon>Alphaproteobacteria</taxon>
        <taxon>Sphingomonadales</taxon>
        <taxon>Sphingomonadaceae</taxon>
        <taxon>Novosphingobium</taxon>
    </lineage>
</organism>
<dbReference type="PANTHER" id="PTHR30065:SF8">
    <property type="entry name" value="FLAGELLAR BIOSYNTHETIC PROTEIN FLIR"/>
    <property type="match status" value="1"/>
</dbReference>
<evidence type="ECO:0000256" key="3">
    <source>
        <dbReference type="ARBA" id="ARBA00021717"/>
    </source>
</evidence>
<comment type="subcellular location">
    <subcellularLocation>
        <location evidence="10">Cell membrane</location>
        <topology evidence="10">Multi-pass membrane protein</topology>
    </subcellularLocation>
    <subcellularLocation>
        <location evidence="10">Bacterial flagellum basal body</location>
    </subcellularLocation>
</comment>
<evidence type="ECO:0000256" key="9">
    <source>
        <dbReference type="NCBIfam" id="TIGR01400"/>
    </source>
</evidence>
<accession>A0ABT0BDY1</accession>
<evidence type="ECO:0000313" key="12">
    <source>
        <dbReference type="Proteomes" id="UP001162881"/>
    </source>
</evidence>
<dbReference type="RefSeq" id="WP_244020846.1">
    <property type="nucleotide sequence ID" value="NZ_JALHLF010000039.1"/>
</dbReference>
<sequence>MIQLDFGFGALEAEFWRLLFVMTRIGAALVAAPLFGIPSVPPQLRVIGAGSVAVLVCAWTDVAVPPALFSLAGLLAVLGEVLVGLTLGFVLQLAFAAPVIAAEVMGGSMGMNMAVAVDPNSGTQSPALGQYFAVVLTMIFLALGAHLQWFALIVESYRVFPPGHTWLGSERFALVAGFALDMFATAATIALPVCLVLLVVQLVTGVLSRSAPSLNLFSLGLPAGILGGLAALIVSAPVLTDLVTRLSRDAIVHASAVLAP</sequence>
<keyword evidence="11" id="KW-0969">Cilium</keyword>